<dbReference type="SUPFAM" id="SSF52374">
    <property type="entry name" value="Nucleotidylyl transferase"/>
    <property type="match status" value="1"/>
</dbReference>
<dbReference type="AlphaFoldDB" id="A0A7H1MMR7"/>
<keyword evidence="2 3" id="KW-0819">tRNA processing</keyword>
<feature type="binding site" evidence="3">
    <location>
        <position position="153"/>
    </location>
    <ligand>
        <name>ATP</name>
        <dbReference type="ChEBI" id="CHEBI:30616"/>
    </ligand>
</feature>
<keyword evidence="3" id="KW-0547">Nucleotide-binding</keyword>
<dbReference type="GO" id="GO:0000049">
    <property type="term" value="F:tRNA binding"/>
    <property type="evidence" value="ECO:0007669"/>
    <property type="project" value="UniProtKB-KW"/>
</dbReference>
<dbReference type="PANTHER" id="PTHR37825">
    <property type="entry name" value="TRNA(MET) CYTIDINE ACETATE LIGASE"/>
    <property type="match status" value="1"/>
</dbReference>
<keyword evidence="4" id="KW-0808">Transferase</keyword>
<dbReference type="GO" id="GO:0005737">
    <property type="term" value="C:cytoplasm"/>
    <property type="evidence" value="ECO:0007669"/>
    <property type="project" value="UniProtKB-SubCell"/>
</dbReference>
<accession>A0A7H1MMR7</accession>
<comment type="function">
    <text evidence="3">Catalyzes the formation of N(4)-acetylcytidine (ac(4)C) at the wobble position of elongator tRNA(Met), using acetate and ATP as substrates. First activates an acetate ion to form acetyladenylate (Ac-AMP) and then transfers the acetyl group to tRNA to form ac(4)C34.</text>
</comment>
<evidence type="ECO:0000256" key="1">
    <source>
        <dbReference type="ARBA" id="ARBA00022598"/>
    </source>
</evidence>
<organism evidence="4 5">
    <name type="scientific">Weissella koreensis</name>
    <dbReference type="NCBI Taxonomy" id="165096"/>
    <lineage>
        <taxon>Bacteria</taxon>
        <taxon>Bacillati</taxon>
        <taxon>Bacillota</taxon>
        <taxon>Bacilli</taxon>
        <taxon>Lactobacillales</taxon>
        <taxon>Lactobacillaceae</taxon>
        <taxon>Weissella</taxon>
    </lineage>
</organism>
<keyword evidence="5" id="KW-1185">Reference proteome</keyword>
<dbReference type="RefSeq" id="WP_006845094.1">
    <property type="nucleotide sequence ID" value="NZ_CP026847.1"/>
</dbReference>
<dbReference type="InterPro" id="IPR014729">
    <property type="entry name" value="Rossmann-like_a/b/a_fold"/>
</dbReference>
<proteinExistence type="inferred from homology"/>
<dbReference type="EMBL" id="CP043431">
    <property type="protein sequence ID" value="QNT64753.1"/>
    <property type="molecule type" value="Genomic_DNA"/>
</dbReference>
<dbReference type="HAMAP" id="MF_01539">
    <property type="entry name" value="TmcAL"/>
    <property type="match status" value="1"/>
</dbReference>
<evidence type="ECO:0000256" key="2">
    <source>
        <dbReference type="ARBA" id="ARBA00022694"/>
    </source>
</evidence>
<keyword evidence="3" id="KW-0963">Cytoplasm</keyword>
<dbReference type="GO" id="GO:0005524">
    <property type="term" value="F:ATP binding"/>
    <property type="evidence" value="ECO:0007669"/>
    <property type="project" value="UniProtKB-KW"/>
</dbReference>
<dbReference type="EC" id="6.3.4.-" evidence="3"/>
<keyword evidence="1 3" id="KW-0436">Ligase</keyword>
<reference evidence="4 5" key="1">
    <citation type="submission" date="2019-08" db="EMBL/GenBank/DDBJ databases">
        <authorList>
            <person name="Chang H.C."/>
            <person name="Mun S.Y."/>
        </authorList>
    </citation>
    <scope>NUCLEOTIDE SEQUENCE [LARGE SCALE GENOMIC DNA]</scope>
    <source>
        <strain evidence="4 5">SK</strain>
    </source>
</reference>
<dbReference type="PANTHER" id="PTHR37825:SF1">
    <property type="entry name" value="TRNA(MET) CYTIDINE ACETATE LIGASE"/>
    <property type="match status" value="1"/>
</dbReference>
<dbReference type="GO" id="GO:0016879">
    <property type="term" value="F:ligase activity, forming carbon-nitrogen bonds"/>
    <property type="evidence" value="ECO:0007669"/>
    <property type="project" value="UniProtKB-UniRule"/>
</dbReference>
<evidence type="ECO:0000313" key="4">
    <source>
        <dbReference type="EMBL" id="QNT64753.1"/>
    </source>
</evidence>
<gene>
    <name evidence="3" type="primary">tmcAL</name>
    <name evidence="4" type="ORF">FY536_05555</name>
</gene>
<dbReference type="Gene3D" id="3.40.50.620">
    <property type="entry name" value="HUPs"/>
    <property type="match status" value="1"/>
</dbReference>
<comment type="caution">
    <text evidence="3">Lacks conserved residue(s) required for the propagation of feature annotation.</text>
</comment>
<evidence type="ECO:0000256" key="3">
    <source>
        <dbReference type="HAMAP-Rule" id="MF_01539"/>
    </source>
</evidence>
<comment type="catalytic activity">
    <reaction evidence="3">
        <text>cytidine(34) in elongator tRNA(Met) + acetate + ATP = N(4)-acetylcytidine(34) in elongator tRNA(Met) + AMP + diphosphate</text>
        <dbReference type="Rhea" id="RHEA:58144"/>
        <dbReference type="Rhea" id="RHEA-COMP:10693"/>
        <dbReference type="Rhea" id="RHEA-COMP:10694"/>
        <dbReference type="ChEBI" id="CHEBI:30089"/>
        <dbReference type="ChEBI" id="CHEBI:30616"/>
        <dbReference type="ChEBI" id="CHEBI:33019"/>
        <dbReference type="ChEBI" id="CHEBI:74900"/>
        <dbReference type="ChEBI" id="CHEBI:82748"/>
        <dbReference type="ChEBI" id="CHEBI:456215"/>
    </reaction>
</comment>
<dbReference type="NCBIfam" id="NF010191">
    <property type="entry name" value="PRK13670.1"/>
    <property type="match status" value="1"/>
</dbReference>
<dbReference type="Proteomes" id="UP000516446">
    <property type="component" value="Chromosome"/>
</dbReference>
<comment type="subcellular location">
    <subcellularLocation>
        <location evidence="3">Cytoplasm</location>
    </subcellularLocation>
</comment>
<feature type="binding site" evidence="3">
    <location>
        <position position="180"/>
    </location>
    <ligand>
        <name>ATP</name>
        <dbReference type="ChEBI" id="CHEBI:30616"/>
    </ligand>
</feature>
<dbReference type="GO" id="GO:0016740">
    <property type="term" value="F:transferase activity"/>
    <property type="evidence" value="ECO:0007669"/>
    <property type="project" value="UniProtKB-KW"/>
</dbReference>
<evidence type="ECO:0000313" key="5">
    <source>
        <dbReference type="Proteomes" id="UP000516446"/>
    </source>
</evidence>
<keyword evidence="3" id="KW-0820">tRNA-binding</keyword>
<dbReference type="Pfam" id="PF05636">
    <property type="entry name" value="HIGH_NTase1"/>
    <property type="match status" value="1"/>
</dbReference>
<name>A0A7H1MMR7_9LACO</name>
<feature type="binding site" evidence="3">
    <location>
        <begin position="7"/>
        <end position="20"/>
    </location>
    <ligand>
        <name>ATP</name>
        <dbReference type="ChEBI" id="CHEBI:30616"/>
    </ligand>
</feature>
<dbReference type="InterPro" id="IPR008513">
    <property type="entry name" value="tRNA(Met)_cyd_acetate_ligase"/>
</dbReference>
<dbReference type="GO" id="GO:0006400">
    <property type="term" value="P:tRNA modification"/>
    <property type="evidence" value="ECO:0007669"/>
    <property type="project" value="UniProtKB-UniRule"/>
</dbReference>
<comment type="similarity">
    <text evidence="3">Belongs to the TmcAL family.</text>
</comment>
<sequence>MRAVGLITEYNPFHAGHEYHLEQAKAMSGAETAIAVMSGNFVQRGVPAMYDKWKRAQAAVQNGVDLVIELPVAFSIQPGPFFAKGAVQILLAAGVDTIVFGAEHAQWDFMKLARTVRDVTTHSDEFHNYQTTYASNFNTVLMDKLGVTINEPNDLLGLSYALAVLELDAQDQVALMPLQRQGSGYHATQISDEDFASASGIRHVLKNGLPKEKLSQQLPTGTQQLLMEAPFLDYEPNMWNLLHYKVLTTPVEQLESIYQLNDGLAYRLLETVEKNAESKQIDWNVFMQQFKSKRYTYSRLQRSILYLLLNVSEIEMKVALKQPYIRPLAFNANGQLWLKHGRKNFTLPIIGKVDQNNLKGLLKLDFRAGRLYNMLRSNSDEKPQDTKRQPYRKQ</sequence>
<protein>
    <recommendedName>
        <fullName evidence="3">tRNA(Met) cytidine acetate ligase</fullName>
        <ecNumber evidence="3">6.3.4.-</ecNumber>
    </recommendedName>
</protein>
<keyword evidence="3" id="KW-0067">ATP-binding</keyword>
<feature type="binding site" evidence="3">
    <location>
        <position position="101"/>
    </location>
    <ligand>
        <name>ATP</name>
        <dbReference type="ChEBI" id="CHEBI:30616"/>
    </ligand>
</feature>
<keyword evidence="3" id="KW-0694">RNA-binding</keyword>